<keyword evidence="4" id="KW-1185">Reference proteome</keyword>
<name>A0AAX4JWN7_9TREE</name>
<dbReference type="Gene3D" id="3.30.700.20">
    <property type="entry name" value="Hypothetical protein ph0010, domain 1"/>
    <property type="match status" value="1"/>
</dbReference>
<evidence type="ECO:0000256" key="1">
    <source>
        <dbReference type="SAM" id="MobiDB-lite"/>
    </source>
</evidence>
<evidence type="ECO:0000259" key="2">
    <source>
        <dbReference type="PROSITE" id="PS51112"/>
    </source>
</evidence>
<dbReference type="Proteomes" id="UP001355207">
    <property type="component" value="Chromosome 6"/>
</dbReference>
<evidence type="ECO:0000313" key="4">
    <source>
        <dbReference type="Proteomes" id="UP001355207"/>
    </source>
</evidence>
<dbReference type="RefSeq" id="XP_066076417.1">
    <property type="nucleotide sequence ID" value="XM_066220320.1"/>
</dbReference>
<feature type="region of interest" description="Disordered" evidence="1">
    <location>
        <begin position="1"/>
        <end position="20"/>
    </location>
</feature>
<dbReference type="PANTHER" id="PTHR13016:SF0">
    <property type="entry name" value="AMME SYNDROME CANDIDATE GENE 1 PROTEIN"/>
    <property type="match status" value="1"/>
</dbReference>
<protein>
    <recommendedName>
        <fullName evidence="2">AMMECR1 domain-containing protein</fullName>
    </recommendedName>
</protein>
<dbReference type="NCBIfam" id="TIGR00296">
    <property type="entry name" value="TIGR00296 family protein"/>
    <property type="match status" value="1"/>
</dbReference>
<dbReference type="InterPro" id="IPR027485">
    <property type="entry name" value="AMMECR1_N"/>
</dbReference>
<dbReference type="SUPFAM" id="SSF143447">
    <property type="entry name" value="AMMECR1-like"/>
    <property type="match status" value="1"/>
</dbReference>
<dbReference type="PANTHER" id="PTHR13016">
    <property type="entry name" value="AMMECR1 HOMOLOG"/>
    <property type="match status" value="1"/>
</dbReference>
<organism evidence="3 4">
    <name type="scientific">Kwoniella dendrophila CBS 6074</name>
    <dbReference type="NCBI Taxonomy" id="1295534"/>
    <lineage>
        <taxon>Eukaryota</taxon>
        <taxon>Fungi</taxon>
        <taxon>Dikarya</taxon>
        <taxon>Basidiomycota</taxon>
        <taxon>Agaricomycotina</taxon>
        <taxon>Tremellomycetes</taxon>
        <taxon>Tremellales</taxon>
        <taxon>Cryptococcaceae</taxon>
        <taxon>Kwoniella</taxon>
    </lineage>
</organism>
<evidence type="ECO:0000313" key="3">
    <source>
        <dbReference type="EMBL" id="WWC89654.1"/>
    </source>
</evidence>
<dbReference type="AlphaFoldDB" id="A0AAX4JWN7"/>
<feature type="compositionally biased region" description="Low complexity" evidence="1">
    <location>
        <begin position="1"/>
        <end position="18"/>
    </location>
</feature>
<dbReference type="InterPro" id="IPR036071">
    <property type="entry name" value="AMMECR1_dom_sf"/>
</dbReference>
<accession>A0AAX4JWN7</accession>
<dbReference type="PROSITE" id="PS51112">
    <property type="entry name" value="AMMECR1"/>
    <property type="match status" value="1"/>
</dbReference>
<reference evidence="3 4" key="1">
    <citation type="submission" date="2024-01" db="EMBL/GenBank/DDBJ databases">
        <title>Comparative genomics of Cryptococcus and Kwoniella reveals pathogenesis evolution and contrasting modes of karyotype evolution via chromosome fusion or intercentromeric recombination.</title>
        <authorList>
            <person name="Coelho M.A."/>
            <person name="David-Palma M."/>
            <person name="Shea T."/>
            <person name="Bowers K."/>
            <person name="McGinley-Smith S."/>
            <person name="Mohammad A.W."/>
            <person name="Gnirke A."/>
            <person name="Yurkov A.M."/>
            <person name="Nowrousian M."/>
            <person name="Sun S."/>
            <person name="Cuomo C.A."/>
            <person name="Heitman J."/>
        </authorList>
    </citation>
    <scope>NUCLEOTIDE SEQUENCE [LARGE SCALE GENOMIC DNA]</scope>
    <source>
        <strain evidence="3 4">CBS 6074</strain>
    </source>
</reference>
<dbReference type="InterPro" id="IPR002733">
    <property type="entry name" value="AMMECR1_domain"/>
</dbReference>
<dbReference type="Pfam" id="PF01871">
    <property type="entry name" value="AMMECR1"/>
    <property type="match status" value="1"/>
</dbReference>
<dbReference type="InterPro" id="IPR023473">
    <property type="entry name" value="AMMECR1"/>
</dbReference>
<proteinExistence type="predicted"/>
<sequence>MSTSTTPSLSSGSSDPSTHVATPVKESICTDLHALYCFDVLQAHFEDREPMEPPFDNANEKYALFVTWNTTSHLRSNRKPALRGCIGNFSPMTLAEGLREYALISALEDHRFSPIKPSELPHLSCNVSLLTPMTPVSTPLDWIVGEHGIHITFPNPSGSGSSGKRSLSATYLPEVAPEQGWTKEEAILSAIQKAGYKGTVKPNDEIWNSLQTKVYGSEKATTTFDEYQNWLKS</sequence>
<gene>
    <name evidence="3" type="ORF">L201_004579</name>
</gene>
<dbReference type="GeneID" id="91095249"/>
<dbReference type="EMBL" id="CP144103">
    <property type="protein sequence ID" value="WWC89654.1"/>
    <property type="molecule type" value="Genomic_DNA"/>
</dbReference>
<feature type="domain" description="AMMECR1" evidence="2">
    <location>
        <begin position="22"/>
        <end position="231"/>
    </location>
</feature>